<accession>A0ABP9FLI8</accession>
<sequence>MTTGPQSRSQLSRSLGLWDAIAIGVASMVGAGVFVVWSPAAAAAGDLLLVALVIAAVVAWANATSSAQLAAQYPAAGGTYVYGRERLGEWPGYLAGWSFVIGKTASVAAMALAFAAYLAPDGWHKPVAIAAVWALVGVNLLGVTRTAQVAKVLATLAIVGIATALGTGWFGGSGDASFGFAEIDGSAYGVLQAAGLLFFAFAGYARIATMGEEVRNPERTIGRAIITALLIVLVLYAVVAVTLLTLVDIEVLALSPAPLTRLVTGHPVASAVLVGGAVAAIAGALLGLLSGIGRTFLAMSREGDLPRFFDHTHPRTKVPHRIELLLGVVLTGLLLVADLRGAIGFSSFGVLLYYFVANVSAFTQDPEQRRYHKAWQVLGAVLCLVLVATLPWQSVLGGVVVLAVGVLWRLLRPRRLR</sequence>
<dbReference type="RefSeq" id="WP_345583803.1">
    <property type="nucleotide sequence ID" value="NZ_BAABLV010000041.1"/>
</dbReference>
<evidence type="ECO:0000256" key="6">
    <source>
        <dbReference type="SAM" id="Phobius"/>
    </source>
</evidence>
<dbReference type="InterPro" id="IPR002293">
    <property type="entry name" value="AA/rel_permease1"/>
</dbReference>
<dbReference type="InterPro" id="IPR050367">
    <property type="entry name" value="APC_superfamily"/>
</dbReference>
<evidence type="ECO:0000313" key="7">
    <source>
        <dbReference type="EMBL" id="GAA4906403.1"/>
    </source>
</evidence>
<keyword evidence="2" id="KW-1003">Cell membrane</keyword>
<keyword evidence="4 6" id="KW-1133">Transmembrane helix</keyword>
<feature type="transmembrane region" description="Helical" evidence="6">
    <location>
        <begin position="15"/>
        <end position="37"/>
    </location>
</feature>
<gene>
    <name evidence="7" type="ORF">GCM10025789_27240</name>
</gene>
<feature type="transmembrane region" description="Helical" evidence="6">
    <location>
        <begin position="267"/>
        <end position="297"/>
    </location>
</feature>
<dbReference type="Gene3D" id="1.20.1740.10">
    <property type="entry name" value="Amino acid/polyamine transporter I"/>
    <property type="match status" value="1"/>
</dbReference>
<evidence type="ECO:0000256" key="2">
    <source>
        <dbReference type="ARBA" id="ARBA00022475"/>
    </source>
</evidence>
<feature type="transmembrane region" description="Helical" evidence="6">
    <location>
        <begin position="123"/>
        <end position="142"/>
    </location>
</feature>
<organism evidence="7 8">
    <name type="scientific">Tessaracoccus lubricantis</name>
    <dbReference type="NCBI Taxonomy" id="545543"/>
    <lineage>
        <taxon>Bacteria</taxon>
        <taxon>Bacillati</taxon>
        <taxon>Actinomycetota</taxon>
        <taxon>Actinomycetes</taxon>
        <taxon>Propionibacteriales</taxon>
        <taxon>Propionibacteriaceae</taxon>
        <taxon>Tessaracoccus</taxon>
    </lineage>
</organism>
<keyword evidence="3 6" id="KW-0812">Transmembrane</keyword>
<evidence type="ECO:0000256" key="5">
    <source>
        <dbReference type="ARBA" id="ARBA00023136"/>
    </source>
</evidence>
<feature type="transmembrane region" description="Helical" evidence="6">
    <location>
        <begin position="221"/>
        <end position="247"/>
    </location>
</feature>
<proteinExistence type="predicted"/>
<feature type="transmembrane region" description="Helical" evidence="6">
    <location>
        <begin position="149"/>
        <end position="170"/>
    </location>
</feature>
<dbReference type="Pfam" id="PF13520">
    <property type="entry name" value="AA_permease_2"/>
    <property type="match status" value="1"/>
</dbReference>
<dbReference type="PANTHER" id="PTHR42770">
    <property type="entry name" value="AMINO ACID TRANSPORTER-RELATED"/>
    <property type="match status" value="1"/>
</dbReference>
<feature type="transmembrane region" description="Helical" evidence="6">
    <location>
        <begin position="190"/>
        <end position="209"/>
    </location>
</feature>
<dbReference type="EMBL" id="BAABLV010000041">
    <property type="protein sequence ID" value="GAA4906403.1"/>
    <property type="molecule type" value="Genomic_DNA"/>
</dbReference>
<feature type="transmembrane region" description="Helical" evidence="6">
    <location>
        <begin position="43"/>
        <end position="63"/>
    </location>
</feature>
<name>A0ABP9FLI8_9ACTN</name>
<evidence type="ECO:0000313" key="8">
    <source>
        <dbReference type="Proteomes" id="UP001501521"/>
    </source>
</evidence>
<feature type="transmembrane region" description="Helical" evidence="6">
    <location>
        <begin position="318"/>
        <end position="337"/>
    </location>
</feature>
<dbReference type="PIRSF" id="PIRSF006060">
    <property type="entry name" value="AA_transporter"/>
    <property type="match status" value="1"/>
</dbReference>
<evidence type="ECO:0000256" key="3">
    <source>
        <dbReference type="ARBA" id="ARBA00022692"/>
    </source>
</evidence>
<evidence type="ECO:0000256" key="4">
    <source>
        <dbReference type="ARBA" id="ARBA00022989"/>
    </source>
</evidence>
<dbReference type="PANTHER" id="PTHR42770:SF7">
    <property type="entry name" value="MEMBRANE PROTEIN"/>
    <property type="match status" value="1"/>
</dbReference>
<reference evidence="8" key="1">
    <citation type="journal article" date="2019" name="Int. J. Syst. Evol. Microbiol.">
        <title>The Global Catalogue of Microorganisms (GCM) 10K type strain sequencing project: providing services to taxonomists for standard genome sequencing and annotation.</title>
        <authorList>
            <consortium name="The Broad Institute Genomics Platform"/>
            <consortium name="The Broad Institute Genome Sequencing Center for Infectious Disease"/>
            <person name="Wu L."/>
            <person name="Ma J."/>
        </authorList>
    </citation>
    <scope>NUCLEOTIDE SEQUENCE [LARGE SCALE GENOMIC DNA]</scope>
    <source>
        <strain evidence="8">JCM 19125</strain>
    </source>
</reference>
<protein>
    <submittedName>
        <fullName evidence="7">APC family permease</fullName>
    </submittedName>
</protein>
<evidence type="ECO:0000256" key="1">
    <source>
        <dbReference type="ARBA" id="ARBA00004651"/>
    </source>
</evidence>
<dbReference type="Proteomes" id="UP001501521">
    <property type="component" value="Unassembled WGS sequence"/>
</dbReference>
<comment type="subcellular location">
    <subcellularLocation>
        <location evidence="1">Cell membrane</location>
        <topology evidence="1">Multi-pass membrane protein</topology>
    </subcellularLocation>
</comment>
<comment type="caution">
    <text evidence="7">The sequence shown here is derived from an EMBL/GenBank/DDBJ whole genome shotgun (WGS) entry which is preliminary data.</text>
</comment>
<keyword evidence="8" id="KW-1185">Reference proteome</keyword>
<feature type="transmembrane region" description="Helical" evidence="6">
    <location>
        <begin position="94"/>
        <end position="117"/>
    </location>
</feature>
<keyword evidence="5 6" id="KW-0472">Membrane</keyword>
<feature type="transmembrane region" description="Helical" evidence="6">
    <location>
        <begin position="395"/>
        <end position="411"/>
    </location>
</feature>